<feature type="transmembrane region" description="Helical" evidence="1">
    <location>
        <begin position="232"/>
        <end position="252"/>
    </location>
</feature>
<feature type="transmembrane region" description="Helical" evidence="1">
    <location>
        <begin position="30"/>
        <end position="54"/>
    </location>
</feature>
<feature type="transmembrane region" description="Helical" evidence="1">
    <location>
        <begin position="78"/>
        <end position="100"/>
    </location>
</feature>
<dbReference type="Proteomes" id="UP001371224">
    <property type="component" value="Unassembled WGS sequence"/>
</dbReference>
<protein>
    <submittedName>
        <fullName evidence="2">DUF1648 domain-containing protein</fullName>
    </submittedName>
</protein>
<dbReference type="RefSeq" id="WP_337330893.1">
    <property type="nucleotide sequence ID" value="NZ_JBBDGM010000002.1"/>
</dbReference>
<feature type="transmembrane region" description="Helical" evidence="1">
    <location>
        <begin position="207"/>
        <end position="226"/>
    </location>
</feature>
<name>A0ABU8L8T5_9MICO</name>
<dbReference type="EMBL" id="JBBDGM010000002">
    <property type="protein sequence ID" value="MEJ1087214.1"/>
    <property type="molecule type" value="Genomic_DNA"/>
</dbReference>
<accession>A0ABU8L8T5</accession>
<keyword evidence="1" id="KW-0812">Transmembrane</keyword>
<feature type="transmembrane region" description="Helical" evidence="1">
    <location>
        <begin position="146"/>
        <end position="168"/>
    </location>
</feature>
<keyword evidence="1" id="KW-1133">Transmembrane helix</keyword>
<keyword evidence="3" id="KW-1185">Reference proteome</keyword>
<feature type="transmembrane region" description="Helical" evidence="1">
    <location>
        <begin position="112"/>
        <end position="134"/>
    </location>
</feature>
<gene>
    <name evidence="2" type="ORF">WDU99_02655</name>
</gene>
<organism evidence="2 3">
    <name type="scientific">Microbacterium bandirmense</name>
    <dbReference type="NCBI Taxonomy" id="3122050"/>
    <lineage>
        <taxon>Bacteria</taxon>
        <taxon>Bacillati</taxon>
        <taxon>Actinomycetota</taxon>
        <taxon>Actinomycetes</taxon>
        <taxon>Micrococcales</taxon>
        <taxon>Microbacteriaceae</taxon>
        <taxon>Microbacterium</taxon>
    </lineage>
</organism>
<sequence>MNDRAHSREQRSEQSVSAVAVDDLRRARRALIVVGLVLPLVATAIAVTLIAMWMPELPDPAATHWGVGGVDGFGPAALYLWLAVGIGLGLPLLMVISVLSMARQQWGATARFLGAMSLGLSGLSAVINAGSVAVQRGLDDAAQAGPIWPVMVGGFCALLVLSAAGWVLQPDVHPTPAAPLKPAHLASISAGERVVWMATASMSRGGVIVLAVAAVLLVGTVALMIFQAPEMVWVPLLVLIVVGLAMAATMSFRVRAGADGLSVRSQLGFPSIQVPLDEIVSVRAITCHPFGEFGGFGWRIGLDGRTGIVLRTGAAIEVERRGKGALIVTVDGAEVGAATLQAYLDRQEA</sequence>
<evidence type="ECO:0000313" key="2">
    <source>
        <dbReference type="EMBL" id="MEJ1087214.1"/>
    </source>
</evidence>
<evidence type="ECO:0000256" key="1">
    <source>
        <dbReference type="SAM" id="Phobius"/>
    </source>
</evidence>
<comment type="caution">
    <text evidence="2">The sequence shown here is derived from an EMBL/GenBank/DDBJ whole genome shotgun (WGS) entry which is preliminary data.</text>
</comment>
<reference evidence="2 3" key="1">
    <citation type="submission" date="2024-02" db="EMBL/GenBank/DDBJ databases">
        <authorList>
            <person name="Saticioglu I.B."/>
        </authorList>
    </citation>
    <scope>NUCLEOTIDE SEQUENCE [LARGE SCALE GENOMIC DNA]</scope>
    <source>
        <strain evidence="2 3">Mu-80</strain>
    </source>
</reference>
<proteinExistence type="predicted"/>
<keyword evidence="1" id="KW-0472">Membrane</keyword>
<evidence type="ECO:0000313" key="3">
    <source>
        <dbReference type="Proteomes" id="UP001371224"/>
    </source>
</evidence>